<reference evidence="11" key="1">
    <citation type="journal article" date="2017" name="Nucleic Acids Res.">
        <title>Proteogenomics produces comprehensive and highly accurate protein-coding gene annotation in a complete genome assembly of Malassezia sympodialis.</title>
        <authorList>
            <person name="Zhu Y."/>
            <person name="Engstroem P.G."/>
            <person name="Tellgren-Roth C."/>
            <person name="Baudo C.D."/>
            <person name="Kennell J.C."/>
            <person name="Sun S."/>
            <person name="Billmyre R.B."/>
            <person name="Schroeder M.S."/>
            <person name="Andersson A."/>
            <person name="Holm T."/>
            <person name="Sigurgeirsson B."/>
            <person name="Wu G."/>
            <person name="Sankaranarayanan S.R."/>
            <person name="Siddharthan R."/>
            <person name="Sanyal K."/>
            <person name="Lundeberg J."/>
            <person name="Nystedt B."/>
            <person name="Boekhout T."/>
            <person name="Dawson T.L. Jr."/>
            <person name="Heitman J."/>
            <person name="Scheynius A."/>
            <person name="Lehtioe J."/>
        </authorList>
    </citation>
    <scope>NUCLEOTIDE SEQUENCE [LARGE SCALE GENOMIC DNA]</scope>
    <source>
        <strain evidence="11">ATCC 42132</strain>
    </source>
</reference>
<organism evidence="10 11">
    <name type="scientific">Malassezia sympodialis (strain ATCC 42132)</name>
    <name type="common">Atopic eczema-associated yeast</name>
    <dbReference type="NCBI Taxonomy" id="1230383"/>
    <lineage>
        <taxon>Eukaryota</taxon>
        <taxon>Fungi</taxon>
        <taxon>Dikarya</taxon>
        <taxon>Basidiomycota</taxon>
        <taxon>Ustilaginomycotina</taxon>
        <taxon>Malasseziomycetes</taxon>
        <taxon>Malasseziales</taxon>
        <taxon>Malasseziaceae</taxon>
        <taxon>Malassezia</taxon>
    </lineage>
</organism>
<keyword evidence="6 8" id="KW-0808">Transferase</keyword>
<evidence type="ECO:0000256" key="3">
    <source>
        <dbReference type="ARBA" id="ARBA00012834"/>
    </source>
</evidence>
<dbReference type="PANTHER" id="PTHR13600:SF21">
    <property type="entry name" value="LEUCINE CARBOXYL METHYLTRANSFERASE 1"/>
    <property type="match status" value="1"/>
</dbReference>
<dbReference type="InterPro" id="IPR016651">
    <property type="entry name" value="LCMT1"/>
</dbReference>
<comment type="similarity">
    <text evidence="2 8">Belongs to the methyltransferase superfamily. LCMT family.</text>
</comment>
<dbReference type="OMA" id="IIYEPIR"/>
<dbReference type="Gene3D" id="3.40.50.150">
    <property type="entry name" value="Vaccinia Virus protein VP39"/>
    <property type="match status" value="1"/>
</dbReference>
<name>A0A1M8A6G6_MALS4</name>
<evidence type="ECO:0000256" key="9">
    <source>
        <dbReference type="PIRSR" id="PIRSR016305-1"/>
    </source>
</evidence>
<keyword evidence="7 8" id="KW-0949">S-adenosyl-L-methionine</keyword>
<gene>
    <name evidence="10" type="ORF">MSYG_2166</name>
</gene>
<evidence type="ECO:0000256" key="4">
    <source>
        <dbReference type="ARBA" id="ARBA00017497"/>
    </source>
</evidence>
<feature type="binding site" evidence="9">
    <location>
        <position position="204"/>
    </location>
    <ligand>
        <name>S-adenosyl-L-methionine</name>
        <dbReference type="ChEBI" id="CHEBI:59789"/>
    </ligand>
</feature>
<evidence type="ECO:0000256" key="7">
    <source>
        <dbReference type="ARBA" id="ARBA00022691"/>
    </source>
</evidence>
<dbReference type="EMBL" id="LT671823">
    <property type="protein sequence ID" value="SHO77824.1"/>
    <property type="molecule type" value="Genomic_DNA"/>
</dbReference>
<evidence type="ECO:0000313" key="11">
    <source>
        <dbReference type="Proteomes" id="UP000186303"/>
    </source>
</evidence>
<evidence type="ECO:0000256" key="2">
    <source>
        <dbReference type="ARBA" id="ARBA00010703"/>
    </source>
</evidence>
<dbReference type="AlphaFoldDB" id="A0A1M8A6G6"/>
<proteinExistence type="inferred from homology"/>
<dbReference type="GO" id="GO:0032259">
    <property type="term" value="P:methylation"/>
    <property type="evidence" value="ECO:0007669"/>
    <property type="project" value="UniProtKB-KW"/>
</dbReference>
<dbReference type="STRING" id="1230383.A0A1M8A6G6"/>
<dbReference type="InterPro" id="IPR029063">
    <property type="entry name" value="SAM-dependent_MTases_sf"/>
</dbReference>
<dbReference type="VEuPathDB" id="FungiDB:MSYG_2166"/>
<sequence length="350" mass="38440">MTSAPALSLGRAYRRTKAPSSFEAVRETDSDALVSRIHACEAGYLPPDEYAPLFARPGRPHSRRPPLISIGTFLRAQLVDRYVDAFLRTGSLNGTEPTQERVQIVSLGAGSDTRFWRMAASARTLHRYMELDFTESVQSKVASIQHHSALAAPLGQVHTTSHSLTADTYALLGTDLSTLATQPTEWAAIAELLDPAYPTLVLCECVLAYLERDAADALLTQFMKHAPRVSVLSYDMCIAGDAPHVDAEATRFGQVMLQNLGARQLILPGARTCTTPTAYEARFKALAQATAPSTSMSITHGAYSLRAAWQALPPAERERVTRLEHLDEVEELEMLLGHYSMAWVERSMVQ</sequence>
<dbReference type="Pfam" id="PF04072">
    <property type="entry name" value="LCM"/>
    <property type="match status" value="1"/>
</dbReference>
<feature type="binding site" evidence="9">
    <location>
        <position position="108"/>
    </location>
    <ligand>
        <name>S-adenosyl-L-methionine</name>
        <dbReference type="ChEBI" id="CHEBI:59789"/>
    </ligand>
</feature>
<feature type="binding site" evidence="9">
    <location>
        <begin position="175"/>
        <end position="176"/>
    </location>
    <ligand>
        <name>S-adenosyl-L-methionine</name>
        <dbReference type="ChEBI" id="CHEBI:59789"/>
    </ligand>
</feature>
<protein>
    <recommendedName>
        <fullName evidence="4 8">Leucine carboxyl methyltransferase 1</fullName>
        <ecNumber evidence="3 8">2.1.1.233</ecNumber>
    </recommendedName>
</protein>
<evidence type="ECO:0000313" key="10">
    <source>
        <dbReference type="EMBL" id="SHO77824.1"/>
    </source>
</evidence>
<dbReference type="GO" id="GO:0018423">
    <property type="term" value="F:protein C-terminal leucine carboxyl O-methyltransferase activity"/>
    <property type="evidence" value="ECO:0007669"/>
    <property type="project" value="UniProtKB-EC"/>
</dbReference>
<dbReference type="PIRSF" id="PIRSF016305">
    <property type="entry name" value="LCM_mtfrase"/>
    <property type="match status" value="1"/>
</dbReference>
<dbReference type="SUPFAM" id="SSF53335">
    <property type="entry name" value="S-adenosyl-L-methionine-dependent methyltransferases"/>
    <property type="match status" value="1"/>
</dbReference>
<evidence type="ECO:0000256" key="1">
    <source>
        <dbReference type="ARBA" id="ARBA00000724"/>
    </source>
</evidence>
<dbReference type="PANTHER" id="PTHR13600">
    <property type="entry name" value="LEUCINE CARBOXYL METHYLTRANSFERASE"/>
    <property type="match status" value="1"/>
</dbReference>
<evidence type="ECO:0000256" key="8">
    <source>
        <dbReference type="PIRNR" id="PIRNR016305"/>
    </source>
</evidence>
<keyword evidence="11" id="KW-1185">Reference proteome</keyword>
<evidence type="ECO:0000256" key="6">
    <source>
        <dbReference type="ARBA" id="ARBA00022679"/>
    </source>
</evidence>
<accession>A0A1M8A6G6</accession>
<comment type="catalytic activity">
    <reaction evidence="1 8">
        <text>[phosphatase 2A protein]-C-terminal L-leucine + S-adenosyl-L-methionine = [phosphatase 2A protein]-C-terminal L-leucine methyl ester + S-adenosyl-L-homocysteine</text>
        <dbReference type="Rhea" id="RHEA:48544"/>
        <dbReference type="Rhea" id="RHEA-COMP:12134"/>
        <dbReference type="Rhea" id="RHEA-COMP:12135"/>
        <dbReference type="ChEBI" id="CHEBI:57856"/>
        <dbReference type="ChEBI" id="CHEBI:59789"/>
        <dbReference type="ChEBI" id="CHEBI:90516"/>
        <dbReference type="ChEBI" id="CHEBI:90517"/>
        <dbReference type="EC" id="2.1.1.233"/>
    </reaction>
</comment>
<dbReference type="EC" id="2.1.1.233" evidence="3 8"/>
<keyword evidence="5 8" id="KW-0489">Methyltransferase</keyword>
<evidence type="ECO:0000256" key="5">
    <source>
        <dbReference type="ARBA" id="ARBA00022603"/>
    </source>
</evidence>
<dbReference type="OrthoDB" id="203237at2759"/>
<dbReference type="Proteomes" id="UP000186303">
    <property type="component" value="Chromosome 3"/>
</dbReference>
<feature type="binding site" evidence="9">
    <location>
        <position position="75"/>
    </location>
    <ligand>
        <name>S-adenosyl-L-methionine</name>
        <dbReference type="ChEBI" id="CHEBI:59789"/>
    </ligand>
</feature>
<comment type="function">
    <text evidence="8">Methylates the carboxyl group of the C-terminal leucine residue of protein phosphatase 2A catalytic subunits to form alpha-leucine ester residues.</text>
</comment>
<dbReference type="InterPro" id="IPR007213">
    <property type="entry name" value="Ppm1/Ppm2/Tcmp"/>
</dbReference>